<dbReference type="Gene3D" id="3.40.50.300">
    <property type="entry name" value="P-loop containing nucleotide triphosphate hydrolases"/>
    <property type="match status" value="1"/>
</dbReference>
<dbReference type="CDD" id="cd18787">
    <property type="entry name" value="SF2_C_DEAD"/>
    <property type="match status" value="1"/>
</dbReference>
<dbReference type="SMART" id="SM00490">
    <property type="entry name" value="HELICc"/>
    <property type="match status" value="1"/>
</dbReference>
<organism evidence="3">
    <name type="scientific">Fagus sylvatica</name>
    <name type="common">Beechnut</name>
    <dbReference type="NCBI Taxonomy" id="28930"/>
    <lineage>
        <taxon>Eukaryota</taxon>
        <taxon>Viridiplantae</taxon>
        <taxon>Streptophyta</taxon>
        <taxon>Embryophyta</taxon>
        <taxon>Tracheophyta</taxon>
        <taxon>Spermatophyta</taxon>
        <taxon>Magnoliopsida</taxon>
        <taxon>eudicotyledons</taxon>
        <taxon>Gunneridae</taxon>
        <taxon>Pentapetalae</taxon>
        <taxon>rosids</taxon>
        <taxon>fabids</taxon>
        <taxon>Fagales</taxon>
        <taxon>Fagaceae</taxon>
        <taxon>Fagus</taxon>
    </lineage>
</organism>
<dbReference type="PANTHER" id="PTHR47958">
    <property type="entry name" value="ATP-DEPENDENT RNA HELICASE DBP3"/>
    <property type="match status" value="1"/>
</dbReference>
<gene>
    <name evidence="3" type="ORF">FSB_LOCUS35223</name>
</gene>
<dbReference type="AlphaFoldDB" id="A0A2N9H6R6"/>
<dbReference type="InterPro" id="IPR001650">
    <property type="entry name" value="Helicase_C-like"/>
</dbReference>
<feature type="domain" description="Helicase C-terminal" evidence="2">
    <location>
        <begin position="33"/>
        <end position="179"/>
    </location>
</feature>
<reference evidence="3" key="1">
    <citation type="submission" date="2018-02" db="EMBL/GenBank/DDBJ databases">
        <authorList>
            <person name="Cohen D.B."/>
            <person name="Kent A.D."/>
        </authorList>
    </citation>
    <scope>NUCLEOTIDE SEQUENCE</scope>
</reference>
<evidence type="ECO:0000313" key="3">
    <source>
        <dbReference type="EMBL" id="SPD07341.1"/>
    </source>
</evidence>
<dbReference type="InterPro" id="IPR027417">
    <property type="entry name" value="P-loop_NTPase"/>
</dbReference>
<sequence length="215" mass="24082">MVMFSATWPLLVHQLAQEFMDPNPVKVVIGSEDLAANHDVMQIVEVLDDRSRDQRLVALLEKYHQSQRGWNVVSMHGDKAQNERTKALSLFKKGSCPLMIATDVAARGLDIPDVEVVINYSFPLTTEDYVHRIGRTGRAGKKGVAHTFFMQQNKGLAGELVNVLREAGQIVPADLLKFVTHVKKKESKIYGAHFKEISVNAPKPKRTTFNDSDDD</sequence>
<evidence type="ECO:0000256" key="1">
    <source>
        <dbReference type="ARBA" id="ARBA00022884"/>
    </source>
</evidence>
<name>A0A2N9H6R6_FAGSY</name>
<dbReference type="Pfam" id="PF00271">
    <property type="entry name" value="Helicase_C"/>
    <property type="match status" value="1"/>
</dbReference>
<keyword evidence="1" id="KW-0694">RNA-binding</keyword>
<dbReference type="SUPFAM" id="SSF52540">
    <property type="entry name" value="P-loop containing nucleoside triphosphate hydrolases"/>
    <property type="match status" value="1"/>
</dbReference>
<dbReference type="GO" id="GO:0003723">
    <property type="term" value="F:RNA binding"/>
    <property type="evidence" value="ECO:0007669"/>
    <property type="project" value="UniProtKB-KW"/>
</dbReference>
<proteinExistence type="predicted"/>
<protein>
    <recommendedName>
        <fullName evidence="2">Helicase C-terminal domain-containing protein</fullName>
    </recommendedName>
</protein>
<dbReference type="EMBL" id="OIVN01002902">
    <property type="protein sequence ID" value="SPD07341.1"/>
    <property type="molecule type" value="Genomic_DNA"/>
</dbReference>
<accession>A0A2N9H6R6</accession>
<evidence type="ECO:0000259" key="2">
    <source>
        <dbReference type="PROSITE" id="PS51194"/>
    </source>
</evidence>
<dbReference type="PROSITE" id="PS51194">
    <property type="entry name" value="HELICASE_CTER"/>
    <property type="match status" value="1"/>
</dbReference>